<feature type="non-terminal residue" evidence="2">
    <location>
        <position position="1"/>
    </location>
</feature>
<gene>
    <name evidence="2" type="ORF">CALCODRAFT_442785</name>
</gene>
<dbReference type="Proteomes" id="UP000076842">
    <property type="component" value="Unassembled WGS sequence"/>
</dbReference>
<reference evidence="2 3" key="1">
    <citation type="journal article" date="2016" name="Mol. Biol. Evol.">
        <title>Comparative Genomics of Early-Diverging Mushroom-Forming Fungi Provides Insights into the Origins of Lignocellulose Decay Capabilities.</title>
        <authorList>
            <person name="Nagy L.G."/>
            <person name="Riley R."/>
            <person name="Tritt A."/>
            <person name="Adam C."/>
            <person name="Daum C."/>
            <person name="Floudas D."/>
            <person name="Sun H."/>
            <person name="Yadav J.S."/>
            <person name="Pangilinan J."/>
            <person name="Larsson K.H."/>
            <person name="Matsuura K."/>
            <person name="Barry K."/>
            <person name="Labutti K."/>
            <person name="Kuo R."/>
            <person name="Ohm R.A."/>
            <person name="Bhattacharya S.S."/>
            <person name="Shirouzu T."/>
            <person name="Yoshinaga Y."/>
            <person name="Martin F.M."/>
            <person name="Grigoriev I.V."/>
            <person name="Hibbett D.S."/>
        </authorList>
    </citation>
    <scope>NUCLEOTIDE SEQUENCE [LARGE SCALE GENOMIC DNA]</scope>
    <source>
        <strain evidence="2 3">HHB12733</strain>
    </source>
</reference>
<proteinExistence type="predicted"/>
<evidence type="ECO:0000313" key="2">
    <source>
        <dbReference type="EMBL" id="KZT51644.1"/>
    </source>
</evidence>
<evidence type="ECO:0000259" key="1">
    <source>
        <dbReference type="Pfam" id="PF18721"/>
    </source>
</evidence>
<sequence length="375" mass="42278">FYLDALLQHHNEQHTTLLLLQHIPGNGRIQKDRLTHALEECNRFMEGTGQEYYAHACNGCIRVSENNGQFTTTHAAITDGVAVGCHCCRVHNCHKPLPSIKACFCHQHQNLAGICSMQECNNPIRPHTLTCHIPEHMDAKKTYQEKGQSISATHPGSTAGLNRTETGEGFQSLAELIDNEDAHCDNKSPKVNCKAKARFGCSWTHNEQLIVHPCGVIIACATFYGAEAISSVAVYMLRAVFPTHNSVPDILFYDNNCHLHCHLHANNDTHFTNMGLPVDIFHYKTKHSEKDEYCGQHCNPLLFPDIYNVKTKTCLFNSSAAEQTNVWFNGYHSIVHDMLGPRFNFFLDEMIKERNHFLVASLEKEGKHPHLIPTK</sequence>
<dbReference type="Pfam" id="PF18721">
    <property type="entry name" value="CxC6"/>
    <property type="match status" value="1"/>
</dbReference>
<protein>
    <recommendedName>
        <fullName evidence="1">CxC6 like cysteine cluster associated with KDZ domain-containing protein</fullName>
    </recommendedName>
</protein>
<accession>A0A165CXY9</accession>
<keyword evidence="3" id="KW-1185">Reference proteome</keyword>
<dbReference type="STRING" id="1353952.A0A165CXY9"/>
<name>A0A165CXY9_9BASI</name>
<dbReference type="OrthoDB" id="2501483at2759"/>
<dbReference type="EMBL" id="KV424098">
    <property type="protein sequence ID" value="KZT51644.1"/>
    <property type="molecule type" value="Genomic_DNA"/>
</dbReference>
<dbReference type="InParanoid" id="A0A165CXY9"/>
<dbReference type="AlphaFoldDB" id="A0A165CXY9"/>
<dbReference type="InterPro" id="IPR040898">
    <property type="entry name" value="CxC6"/>
</dbReference>
<organism evidence="2 3">
    <name type="scientific">Calocera cornea HHB12733</name>
    <dbReference type="NCBI Taxonomy" id="1353952"/>
    <lineage>
        <taxon>Eukaryota</taxon>
        <taxon>Fungi</taxon>
        <taxon>Dikarya</taxon>
        <taxon>Basidiomycota</taxon>
        <taxon>Agaricomycotina</taxon>
        <taxon>Dacrymycetes</taxon>
        <taxon>Dacrymycetales</taxon>
        <taxon>Dacrymycetaceae</taxon>
        <taxon>Calocera</taxon>
    </lineage>
</organism>
<feature type="domain" description="CxC6 like cysteine cluster associated with KDZ" evidence="1">
    <location>
        <begin position="77"/>
        <end position="141"/>
    </location>
</feature>
<evidence type="ECO:0000313" key="3">
    <source>
        <dbReference type="Proteomes" id="UP000076842"/>
    </source>
</evidence>